<comment type="subunit">
    <text evidence="4 8">Monomer.</text>
</comment>
<keyword evidence="6 8" id="KW-0627">Porphyrin biosynthesis</keyword>
<gene>
    <name evidence="8" type="primary">hemC</name>
    <name evidence="11" type="ordered locus">Sdel_1322</name>
</gene>
<dbReference type="eggNOG" id="COG0181">
    <property type="taxonomic scope" value="Bacteria"/>
</dbReference>
<dbReference type="PROSITE" id="PS00533">
    <property type="entry name" value="PORPHOBILINOGEN_DEAM"/>
    <property type="match status" value="1"/>
</dbReference>
<dbReference type="HOGENOM" id="CLU_019704_0_2_7"/>
<dbReference type="SUPFAM" id="SSF53850">
    <property type="entry name" value="Periplasmic binding protein-like II"/>
    <property type="match status" value="1"/>
</dbReference>
<comment type="pathway">
    <text evidence="2 8">Porphyrin-containing compound metabolism; protoporphyrin-IX biosynthesis; coproporphyrinogen-III from 5-aminolevulinate: step 2/4.</text>
</comment>
<evidence type="ECO:0000256" key="7">
    <source>
        <dbReference type="ARBA" id="ARBA00048169"/>
    </source>
</evidence>
<accession>D1B2M2</accession>
<comment type="function">
    <text evidence="1 8">Tetrapolymerization of the monopyrrole PBG into the hydroxymethylbilane pre-uroporphyrinogen in several discrete steps.</text>
</comment>
<dbReference type="Pfam" id="PF03900">
    <property type="entry name" value="Porphobil_deamC"/>
    <property type="match status" value="1"/>
</dbReference>
<dbReference type="InterPro" id="IPR036803">
    <property type="entry name" value="Porphobilinogen_deaminase_C_sf"/>
</dbReference>
<dbReference type="FunFam" id="3.40.190.10:FF:000004">
    <property type="entry name" value="Porphobilinogen deaminase"/>
    <property type="match status" value="1"/>
</dbReference>
<dbReference type="GO" id="GO:0006782">
    <property type="term" value="P:protoporphyrinogen IX biosynthetic process"/>
    <property type="evidence" value="ECO:0007669"/>
    <property type="project" value="UniProtKB-UniRule"/>
</dbReference>
<feature type="modified residue" description="S-(dipyrrolylmethanemethyl)cysteine" evidence="8">
    <location>
        <position position="241"/>
    </location>
</feature>
<name>D1B2M2_SULD5</name>
<dbReference type="GO" id="GO:0005737">
    <property type="term" value="C:cytoplasm"/>
    <property type="evidence" value="ECO:0007669"/>
    <property type="project" value="UniProtKB-UniRule"/>
</dbReference>
<dbReference type="CDD" id="cd13646">
    <property type="entry name" value="PBP2_EcHMBS_like"/>
    <property type="match status" value="1"/>
</dbReference>
<keyword evidence="5 8" id="KW-0808">Transferase</keyword>
<comment type="miscellaneous">
    <text evidence="8">The porphobilinogen subunits are added to the dipyrromethane group.</text>
</comment>
<dbReference type="PANTHER" id="PTHR11557">
    <property type="entry name" value="PORPHOBILINOGEN DEAMINASE"/>
    <property type="match status" value="1"/>
</dbReference>
<dbReference type="UniPathway" id="UPA00251">
    <property type="reaction ID" value="UER00319"/>
</dbReference>
<dbReference type="InterPro" id="IPR000860">
    <property type="entry name" value="HemC"/>
</dbReference>
<reference evidence="11 12" key="2">
    <citation type="journal article" date="2010" name="Stand. Genomic Sci.">
        <title>Complete genome sequence of Sulfurospirillum deleyianum type strain (5175).</title>
        <authorList>
            <person name="Sikorski J."/>
            <person name="Lapidus A."/>
            <person name="Copeland A."/>
            <person name="Glavina Del Rio T."/>
            <person name="Nolan M."/>
            <person name="Lucas S."/>
            <person name="Chen F."/>
            <person name="Tice H."/>
            <person name="Cheng J.F."/>
            <person name="Saunders E."/>
            <person name="Bruce D."/>
            <person name="Goodwin L."/>
            <person name="Pitluck S."/>
            <person name="Ovchinnikova G."/>
            <person name="Pati A."/>
            <person name="Ivanova N."/>
            <person name="Mavromatis K."/>
            <person name="Chen A."/>
            <person name="Palaniappan K."/>
            <person name="Chain P."/>
            <person name="Land M."/>
            <person name="Hauser L."/>
            <person name="Chang Y.J."/>
            <person name="Jeffries C.D."/>
            <person name="Brettin T."/>
            <person name="Detter J.C."/>
            <person name="Han C."/>
            <person name="Rohde M."/>
            <person name="Lang E."/>
            <person name="Spring S."/>
            <person name="Goker M."/>
            <person name="Bristow J."/>
            <person name="Eisen J.A."/>
            <person name="Markowitz V."/>
            <person name="Hugenholtz P."/>
            <person name="Kyrpides N.C."/>
            <person name="Klenk H.P."/>
        </authorList>
    </citation>
    <scope>NUCLEOTIDE SEQUENCE [LARGE SCALE GENOMIC DNA]</scope>
    <source>
        <strain evidence="12">ATCC 51133 / DSM 6946 / 5175</strain>
    </source>
</reference>
<evidence type="ECO:0000256" key="4">
    <source>
        <dbReference type="ARBA" id="ARBA00011245"/>
    </source>
</evidence>
<evidence type="ECO:0000256" key="6">
    <source>
        <dbReference type="ARBA" id="ARBA00023244"/>
    </source>
</evidence>
<organism evidence="11 12">
    <name type="scientific">Sulfurospirillum deleyianum (strain ATCC 51133 / DSM 6946 / 5175)</name>
    <dbReference type="NCBI Taxonomy" id="525898"/>
    <lineage>
        <taxon>Bacteria</taxon>
        <taxon>Pseudomonadati</taxon>
        <taxon>Campylobacterota</taxon>
        <taxon>Epsilonproteobacteria</taxon>
        <taxon>Campylobacterales</taxon>
        <taxon>Sulfurospirillaceae</taxon>
        <taxon>Sulfurospirillum</taxon>
    </lineage>
</organism>
<protein>
    <recommendedName>
        <fullName evidence="8">Porphobilinogen deaminase</fullName>
        <shortName evidence="8">PBG</shortName>
        <ecNumber evidence="8">2.5.1.61</ecNumber>
    </recommendedName>
    <alternativeName>
        <fullName evidence="8">Hydroxymethylbilane synthase</fullName>
        <shortName evidence="8">HMBS</shortName>
    </alternativeName>
    <alternativeName>
        <fullName evidence="8">Pre-uroporphyrinogen synthase</fullName>
    </alternativeName>
</protein>
<dbReference type="InterPro" id="IPR022419">
    <property type="entry name" value="Porphobilin_deaminase_cofac_BS"/>
</dbReference>
<keyword evidence="12" id="KW-1185">Reference proteome</keyword>
<dbReference type="RefSeq" id="WP_012857093.1">
    <property type="nucleotide sequence ID" value="NC_013512.1"/>
</dbReference>
<evidence type="ECO:0000256" key="8">
    <source>
        <dbReference type="HAMAP-Rule" id="MF_00260"/>
    </source>
</evidence>
<dbReference type="OrthoDB" id="9810298at2"/>
<dbReference type="SUPFAM" id="SSF54782">
    <property type="entry name" value="Porphobilinogen deaminase (hydroxymethylbilane synthase), C-terminal domain"/>
    <property type="match status" value="1"/>
</dbReference>
<dbReference type="InterPro" id="IPR022417">
    <property type="entry name" value="Porphobilin_deaminase_N"/>
</dbReference>
<reference evidence="12" key="1">
    <citation type="submission" date="2009-11" db="EMBL/GenBank/DDBJ databases">
        <title>The complete genome of Sulfurospirillum deleyianum DSM 6946.</title>
        <authorList>
            <consortium name="US DOE Joint Genome Institute (JGI-PGF)"/>
            <person name="Lucas S."/>
            <person name="Copeland A."/>
            <person name="Lapidus A."/>
            <person name="Glavina del Rio T."/>
            <person name="Dalin E."/>
            <person name="Tice H."/>
            <person name="Bruce D."/>
            <person name="Goodwin L."/>
            <person name="Pitluck S."/>
            <person name="Kyrpides N."/>
            <person name="Mavromatis K."/>
            <person name="Ivanova N."/>
            <person name="Ovchinnikova G."/>
            <person name="Munk A.C."/>
            <person name="Lu M."/>
            <person name="Brettin T."/>
            <person name="Detter J.C."/>
            <person name="Han C."/>
            <person name="Tapia R."/>
            <person name="Larimer F."/>
            <person name="Land M."/>
            <person name="Hauser L."/>
            <person name="Markowitz V."/>
            <person name="Cheng J.F."/>
            <person name="Hugenholtz P."/>
            <person name="Woyke T."/>
            <person name="Wu D."/>
            <person name="Aumann P."/>
            <person name="Schneider S."/>
            <person name="Lang E."/>
            <person name="Spring S."/>
            <person name="Klenk H.P."/>
            <person name="Eisen J.A."/>
        </authorList>
    </citation>
    <scope>NUCLEOTIDE SEQUENCE [LARGE SCALE GENOMIC DNA]</scope>
    <source>
        <strain evidence="12">ATCC 51133 / DSM 6946 / 5175</strain>
    </source>
</reference>
<dbReference type="Gene3D" id="3.30.160.40">
    <property type="entry name" value="Porphobilinogen deaminase, C-terminal domain"/>
    <property type="match status" value="1"/>
</dbReference>
<evidence type="ECO:0000256" key="5">
    <source>
        <dbReference type="ARBA" id="ARBA00022679"/>
    </source>
</evidence>
<sequence length="314" mass="34700">MKKLIIATRGSKLALWQSEHVKAELEKAHPHLAVELSIMMTKGDKILDTPLAKIGGKGLFTKELEEAMLRGEAHIAVHSLKDVPMEFPEGLKLGVITKREDVRDAMLSEKYGCLEDLPQGAVVGTTSLRRRMQLLKLRPDFVIKNLRGNVNTRIRKLKEGEFDAIILASAGIKRLGLQEEVRYFTPISKEVMIPASGQAALGIEIVDNAEVERLVSVLKDEDAMIETRVERDFVTLLEGGCQVPIGVNAEVTQESLHVKAILGLPDGSQMMCEVMSGKREEFETLGKVLAQKVIDKGAKELLARAEKIALSEIF</sequence>
<dbReference type="GO" id="GO:0004418">
    <property type="term" value="F:hydroxymethylbilane synthase activity"/>
    <property type="evidence" value="ECO:0007669"/>
    <property type="project" value="UniProtKB-UniRule"/>
</dbReference>
<dbReference type="EMBL" id="CP001816">
    <property type="protein sequence ID" value="ACZ12342.1"/>
    <property type="molecule type" value="Genomic_DNA"/>
</dbReference>
<evidence type="ECO:0000256" key="2">
    <source>
        <dbReference type="ARBA" id="ARBA00004735"/>
    </source>
</evidence>
<evidence type="ECO:0000259" key="9">
    <source>
        <dbReference type="Pfam" id="PF01379"/>
    </source>
</evidence>
<dbReference type="Pfam" id="PF01379">
    <property type="entry name" value="Porphobil_deam"/>
    <property type="match status" value="1"/>
</dbReference>
<dbReference type="FunFam" id="3.40.190.10:FF:000005">
    <property type="entry name" value="Porphobilinogen deaminase"/>
    <property type="match status" value="1"/>
</dbReference>
<evidence type="ECO:0000256" key="3">
    <source>
        <dbReference type="ARBA" id="ARBA00005638"/>
    </source>
</evidence>
<dbReference type="PIRSF" id="PIRSF001438">
    <property type="entry name" value="4pyrrol_synth_OHMeBilane_synth"/>
    <property type="match status" value="1"/>
</dbReference>
<dbReference type="STRING" id="525898.Sdel_1322"/>
<comment type="cofactor">
    <cofactor evidence="8">
        <name>dipyrromethane</name>
        <dbReference type="ChEBI" id="CHEBI:60342"/>
    </cofactor>
    <text evidence="8">Binds 1 dipyrromethane group covalently.</text>
</comment>
<evidence type="ECO:0000256" key="1">
    <source>
        <dbReference type="ARBA" id="ARBA00002869"/>
    </source>
</evidence>
<dbReference type="EC" id="2.5.1.61" evidence="8"/>
<evidence type="ECO:0000313" key="11">
    <source>
        <dbReference type="EMBL" id="ACZ12342.1"/>
    </source>
</evidence>
<dbReference type="HAMAP" id="MF_00260">
    <property type="entry name" value="Porphobil_deam"/>
    <property type="match status" value="1"/>
</dbReference>
<dbReference type="PRINTS" id="PR00151">
    <property type="entry name" value="PORPHBDMNASE"/>
</dbReference>
<dbReference type="PANTHER" id="PTHR11557:SF0">
    <property type="entry name" value="PORPHOBILINOGEN DEAMINASE"/>
    <property type="match status" value="1"/>
</dbReference>
<feature type="domain" description="Porphobilinogen deaminase N-terminal" evidence="9">
    <location>
        <begin position="4"/>
        <end position="209"/>
    </location>
</feature>
<comment type="catalytic activity">
    <reaction evidence="7 8">
        <text>4 porphobilinogen + H2O = hydroxymethylbilane + 4 NH4(+)</text>
        <dbReference type="Rhea" id="RHEA:13185"/>
        <dbReference type="ChEBI" id="CHEBI:15377"/>
        <dbReference type="ChEBI" id="CHEBI:28938"/>
        <dbReference type="ChEBI" id="CHEBI:57845"/>
        <dbReference type="ChEBI" id="CHEBI:58126"/>
        <dbReference type="EC" id="2.5.1.61"/>
    </reaction>
</comment>
<feature type="domain" description="Porphobilinogen deaminase C-terminal" evidence="10">
    <location>
        <begin position="226"/>
        <end position="293"/>
    </location>
</feature>
<dbReference type="InterPro" id="IPR022418">
    <property type="entry name" value="Porphobilinogen_deaminase_C"/>
</dbReference>
<dbReference type="NCBIfam" id="TIGR00212">
    <property type="entry name" value="hemC"/>
    <property type="match status" value="1"/>
</dbReference>
<dbReference type="AlphaFoldDB" id="D1B2M2"/>
<dbReference type="KEGG" id="sdl:Sdel_1322"/>
<dbReference type="Gene3D" id="3.40.190.10">
    <property type="entry name" value="Periplasmic binding protein-like II"/>
    <property type="match status" value="2"/>
</dbReference>
<evidence type="ECO:0000259" key="10">
    <source>
        <dbReference type="Pfam" id="PF03900"/>
    </source>
</evidence>
<proteinExistence type="inferred from homology"/>
<evidence type="ECO:0000313" key="12">
    <source>
        <dbReference type="Proteomes" id="UP000002222"/>
    </source>
</evidence>
<comment type="similarity">
    <text evidence="3 8">Belongs to the HMBS family.</text>
</comment>
<dbReference type="Proteomes" id="UP000002222">
    <property type="component" value="Chromosome"/>
</dbReference>